<dbReference type="GO" id="GO:0006654">
    <property type="term" value="P:phosphatidic acid biosynthetic process"/>
    <property type="evidence" value="ECO:0007669"/>
    <property type="project" value="TreeGrafter"/>
</dbReference>
<dbReference type="SUPFAM" id="SSF69593">
    <property type="entry name" value="Glycerol-3-phosphate (1)-acyltransferase"/>
    <property type="match status" value="1"/>
</dbReference>
<evidence type="ECO:0000256" key="3">
    <source>
        <dbReference type="SAM" id="Phobius"/>
    </source>
</evidence>
<dbReference type="EMBL" id="UOED01000005">
    <property type="protein sequence ID" value="VAV86458.1"/>
    <property type="molecule type" value="Genomic_DNA"/>
</dbReference>
<proteinExistence type="predicted"/>
<dbReference type="AlphaFoldDB" id="A0A3B0REF7"/>
<dbReference type="SMART" id="SM00563">
    <property type="entry name" value="PlsC"/>
    <property type="match status" value="1"/>
</dbReference>
<dbReference type="Pfam" id="PF01553">
    <property type="entry name" value="Acyltransferase"/>
    <property type="match status" value="1"/>
</dbReference>
<keyword evidence="3" id="KW-0812">Transmembrane</keyword>
<dbReference type="GO" id="GO:0003841">
    <property type="term" value="F:1-acylglycerol-3-phosphate O-acyltransferase activity"/>
    <property type="evidence" value="ECO:0007669"/>
    <property type="project" value="UniProtKB-EC"/>
</dbReference>
<keyword evidence="2 5" id="KW-0012">Acyltransferase</keyword>
<organism evidence="5">
    <name type="scientific">hydrothermal vent metagenome</name>
    <dbReference type="NCBI Taxonomy" id="652676"/>
    <lineage>
        <taxon>unclassified sequences</taxon>
        <taxon>metagenomes</taxon>
        <taxon>ecological metagenomes</taxon>
    </lineage>
</organism>
<gene>
    <name evidence="5" type="ORF">MNBD_ALPHA02-2095</name>
</gene>
<keyword evidence="1 5" id="KW-0808">Transferase</keyword>
<reference evidence="5" key="1">
    <citation type="submission" date="2018-06" db="EMBL/GenBank/DDBJ databases">
        <authorList>
            <person name="Zhirakovskaya E."/>
        </authorList>
    </citation>
    <scope>NUCLEOTIDE SEQUENCE</scope>
</reference>
<dbReference type="PANTHER" id="PTHR10434">
    <property type="entry name" value="1-ACYL-SN-GLYCEROL-3-PHOSPHATE ACYLTRANSFERASE"/>
    <property type="match status" value="1"/>
</dbReference>
<name>A0A3B0REF7_9ZZZZ</name>
<dbReference type="CDD" id="cd07989">
    <property type="entry name" value="LPLAT_AGPAT-like"/>
    <property type="match status" value="1"/>
</dbReference>
<keyword evidence="3" id="KW-1133">Transmembrane helix</keyword>
<evidence type="ECO:0000259" key="4">
    <source>
        <dbReference type="SMART" id="SM00563"/>
    </source>
</evidence>
<feature type="domain" description="Phospholipid/glycerol acyltransferase" evidence="4">
    <location>
        <begin position="74"/>
        <end position="184"/>
    </location>
</feature>
<keyword evidence="3" id="KW-0472">Membrane</keyword>
<evidence type="ECO:0000256" key="1">
    <source>
        <dbReference type="ARBA" id="ARBA00022679"/>
    </source>
</evidence>
<evidence type="ECO:0000313" key="5">
    <source>
        <dbReference type="EMBL" id="VAV86458.1"/>
    </source>
</evidence>
<evidence type="ECO:0000256" key="2">
    <source>
        <dbReference type="ARBA" id="ARBA00023315"/>
    </source>
</evidence>
<dbReference type="InterPro" id="IPR002123">
    <property type="entry name" value="Plipid/glycerol_acylTrfase"/>
</dbReference>
<accession>A0A3B0REF7</accession>
<dbReference type="EC" id="2.3.1.51" evidence="5"/>
<dbReference type="PANTHER" id="PTHR10434:SF40">
    <property type="entry name" value="1-ACYL-SN-GLYCEROL-3-PHOSPHATE ACYLTRANSFERASE"/>
    <property type="match status" value="1"/>
</dbReference>
<protein>
    <submittedName>
        <fullName evidence="5">1-acyl-sn-glycerol-3-phosphate acyltransferase</fullName>
        <ecNumber evidence="5">2.3.1.51</ecNumber>
    </submittedName>
</protein>
<feature type="transmembrane region" description="Helical" evidence="3">
    <location>
        <begin position="6"/>
        <end position="31"/>
    </location>
</feature>
<sequence length="242" mass="27679">MSYIRSLIYNILFWTLGPTWVIFVLVPLSFLKSPVPMRRALSMWFDTVFYLLDKIGGIKLEERGLENLPKDQGFILCCKHMSNLEALITYRRMPNLTALAKAELFKVMGFKQVLKKMEVIPIDRGKGEAKDKTVAISKLLLKQKIPLLLFVEGTRVSPGKRKRLKSGVYYMQRDVDIPVICASTNTGVHWLKGSPFNRPGTIIMEYHPPIEHGLSKKNFMARLKENVVIHSEKLMGVEGKDE</sequence>